<name>A0ABU3ZJX5_9GAMM</name>
<accession>A0ABU3ZJX5</accession>
<evidence type="ECO:0000256" key="1">
    <source>
        <dbReference type="SAM" id="SignalP"/>
    </source>
</evidence>
<keyword evidence="3" id="KW-1185">Reference proteome</keyword>
<dbReference type="RefSeq" id="WP_317523204.1">
    <property type="nucleotide sequence ID" value="NZ_JAWJZI010000005.1"/>
</dbReference>
<proteinExistence type="predicted"/>
<feature type="signal peptide" evidence="1">
    <location>
        <begin position="1"/>
        <end position="21"/>
    </location>
</feature>
<gene>
    <name evidence="2" type="ORF">R2X38_15460</name>
</gene>
<feature type="chain" id="PRO_5046786246" evidence="1">
    <location>
        <begin position="22"/>
        <end position="183"/>
    </location>
</feature>
<organism evidence="2 3">
    <name type="scientific">Photobacterium rosenbergii</name>
    <dbReference type="NCBI Taxonomy" id="294936"/>
    <lineage>
        <taxon>Bacteria</taxon>
        <taxon>Pseudomonadati</taxon>
        <taxon>Pseudomonadota</taxon>
        <taxon>Gammaproteobacteria</taxon>
        <taxon>Vibrionales</taxon>
        <taxon>Vibrionaceae</taxon>
        <taxon>Photobacterium</taxon>
    </lineage>
</organism>
<keyword evidence="1" id="KW-0732">Signal</keyword>
<comment type="caution">
    <text evidence="2">The sequence shown here is derived from an EMBL/GenBank/DDBJ whole genome shotgun (WGS) entry which is preliminary data.</text>
</comment>
<reference evidence="2 3" key="1">
    <citation type="submission" date="2023-10" db="EMBL/GenBank/DDBJ databases">
        <title>Marine bacteria isolated from horseshoe crab.</title>
        <authorList>
            <person name="Cheng T.H."/>
        </authorList>
    </citation>
    <scope>NUCLEOTIDE SEQUENCE [LARGE SCALE GENOMIC DNA]</scope>
    <source>
        <strain evidence="2 3">HSC6</strain>
    </source>
</reference>
<evidence type="ECO:0000313" key="3">
    <source>
        <dbReference type="Proteomes" id="UP001186452"/>
    </source>
</evidence>
<protein>
    <submittedName>
        <fullName evidence="2">Uncharacterized protein</fullName>
    </submittedName>
</protein>
<sequence length="183" mass="20622">MKKSIIALSVIALVCSMGASADRGGPGSGGGTSNEKWNKFYEVDTKFTEDFEVELLGYIPQKCDASFKAERQLKYHNDATYVDLKELNAQKVGKLSVNCNLPKTTVSVRPKYHIPVFINPNSFDTTGYELSFDRNSGFGNSVNKTEYRNWDFSKDVWIKLNETPKVHGIYKSALVIDVESKFW</sequence>
<dbReference type="EMBL" id="JAWJZI010000005">
    <property type="protein sequence ID" value="MDV5170402.1"/>
    <property type="molecule type" value="Genomic_DNA"/>
</dbReference>
<dbReference type="Proteomes" id="UP001186452">
    <property type="component" value="Unassembled WGS sequence"/>
</dbReference>
<evidence type="ECO:0000313" key="2">
    <source>
        <dbReference type="EMBL" id="MDV5170402.1"/>
    </source>
</evidence>